<name>A0A8X6XWP8_9ARAC</name>
<organism evidence="2 3">
    <name type="scientific">Trichonephila inaurata madagascariensis</name>
    <dbReference type="NCBI Taxonomy" id="2747483"/>
    <lineage>
        <taxon>Eukaryota</taxon>
        <taxon>Metazoa</taxon>
        <taxon>Ecdysozoa</taxon>
        <taxon>Arthropoda</taxon>
        <taxon>Chelicerata</taxon>
        <taxon>Arachnida</taxon>
        <taxon>Araneae</taxon>
        <taxon>Araneomorphae</taxon>
        <taxon>Entelegynae</taxon>
        <taxon>Araneoidea</taxon>
        <taxon>Nephilidae</taxon>
        <taxon>Trichonephila</taxon>
        <taxon>Trichonephila inaurata</taxon>
    </lineage>
</organism>
<comment type="caution">
    <text evidence="2">The sequence shown here is derived from an EMBL/GenBank/DDBJ whole genome shotgun (WGS) entry which is preliminary data.</text>
</comment>
<sequence length="112" mass="12625">MIFKVFLLLLQCALTLVFTTQYSDGNVLETTPADITVTTVDVQIQTVNYLTVWKMCEALDLKVNFVPLPGVTALPRTPHRCRSNDYCPCCRIILCVEDVPSFGPACYLRSKY</sequence>
<dbReference type="Proteomes" id="UP000886998">
    <property type="component" value="Unassembled WGS sequence"/>
</dbReference>
<protein>
    <submittedName>
        <fullName evidence="2">Uncharacterized protein</fullName>
    </submittedName>
</protein>
<reference evidence="2" key="1">
    <citation type="submission" date="2020-08" db="EMBL/GenBank/DDBJ databases">
        <title>Multicomponent nature underlies the extraordinary mechanical properties of spider dragline silk.</title>
        <authorList>
            <person name="Kono N."/>
            <person name="Nakamura H."/>
            <person name="Mori M."/>
            <person name="Yoshida Y."/>
            <person name="Ohtoshi R."/>
            <person name="Malay A.D."/>
            <person name="Moran D.A.P."/>
            <person name="Tomita M."/>
            <person name="Numata K."/>
            <person name="Arakawa K."/>
        </authorList>
    </citation>
    <scope>NUCLEOTIDE SEQUENCE</scope>
</reference>
<dbReference type="AlphaFoldDB" id="A0A8X6XWP8"/>
<evidence type="ECO:0000313" key="3">
    <source>
        <dbReference type="Proteomes" id="UP000886998"/>
    </source>
</evidence>
<proteinExistence type="predicted"/>
<feature type="chain" id="PRO_5036463507" evidence="1">
    <location>
        <begin position="26"/>
        <end position="112"/>
    </location>
</feature>
<feature type="signal peptide" evidence="1">
    <location>
        <begin position="1"/>
        <end position="25"/>
    </location>
</feature>
<accession>A0A8X6XWP8</accession>
<keyword evidence="3" id="KW-1185">Reference proteome</keyword>
<dbReference type="EMBL" id="BMAV01012999">
    <property type="protein sequence ID" value="GFY60147.1"/>
    <property type="molecule type" value="Genomic_DNA"/>
</dbReference>
<gene>
    <name evidence="2" type="ORF">TNIN_283581</name>
</gene>
<evidence type="ECO:0000313" key="2">
    <source>
        <dbReference type="EMBL" id="GFY60147.1"/>
    </source>
</evidence>
<keyword evidence="1" id="KW-0732">Signal</keyword>
<evidence type="ECO:0000256" key="1">
    <source>
        <dbReference type="SAM" id="SignalP"/>
    </source>
</evidence>